<accession>A0A238TBU5</accession>
<protein>
    <recommendedName>
        <fullName evidence="4">Glycosyltransferase family 9 (Heptosyltransferase)</fullName>
    </recommendedName>
</protein>
<evidence type="ECO:0008006" key="4">
    <source>
        <dbReference type="Google" id="ProtNLM"/>
    </source>
</evidence>
<proteinExistence type="predicted"/>
<dbReference type="Gene3D" id="3.40.50.2000">
    <property type="entry name" value="Glycogen Phosphorylase B"/>
    <property type="match status" value="1"/>
</dbReference>
<evidence type="ECO:0000313" key="2">
    <source>
        <dbReference type="EMBL" id="SNB73645.1"/>
    </source>
</evidence>
<dbReference type="AlphaFoldDB" id="A0A238TBU5"/>
<reference evidence="1" key="1">
    <citation type="submission" date="2017-05" db="EMBL/GenBank/DDBJ databases">
        <authorList>
            <person name="Song R."/>
            <person name="Chenine A.L."/>
            <person name="Ruprecht R.M."/>
        </authorList>
    </citation>
    <scope>NUCLEOTIDE SEQUENCE</scope>
    <source>
        <strain evidence="1">Kingella_eburonensis</strain>
    </source>
</reference>
<dbReference type="Proteomes" id="UP000215450">
    <property type="component" value="Unassembled WGS sequence"/>
</dbReference>
<name>A0A238TBU5_9NEIS</name>
<gene>
    <name evidence="2" type="ORF">KEBURONENSIS_00321</name>
    <name evidence="1" type="ORF">KEBURONENSIS_00490</name>
</gene>
<dbReference type="RefSeq" id="WP_095063237.1">
    <property type="nucleotide sequence ID" value="NZ_FXUV02000032.1"/>
</dbReference>
<reference evidence="2 3" key="2">
    <citation type="submission" date="2017-06" db="EMBL/GenBank/DDBJ databases">
        <authorList>
            <person name="Kim H.J."/>
            <person name="Triplett B.A."/>
        </authorList>
    </citation>
    <scope>NUCLEOTIDE SEQUENCE [LARGE SCALE GENOMIC DNA]</scope>
    <source>
        <strain evidence="2">Kingella_eburonensis</strain>
    </source>
</reference>
<evidence type="ECO:0000313" key="1">
    <source>
        <dbReference type="EMBL" id="SMQ13261.1"/>
    </source>
</evidence>
<evidence type="ECO:0000313" key="3">
    <source>
        <dbReference type="Proteomes" id="UP000215450"/>
    </source>
</evidence>
<dbReference type="EMBL" id="FXUV02000032">
    <property type="protein sequence ID" value="SNB73645.1"/>
    <property type="molecule type" value="Genomic_DNA"/>
</dbReference>
<keyword evidence="3" id="KW-1185">Reference proteome</keyword>
<dbReference type="SUPFAM" id="SSF53756">
    <property type="entry name" value="UDP-Glycosyltransferase/glycogen phosphorylase"/>
    <property type="match status" value="1"/>
</dbReference>
<dbReference type="EMBL" id="FXUV01000052">
    <property type="protein sequence ID" value="SMQ13261.1"/>
    <property type="molecule type" value="Genomic_DNA"/>
</dbReference>
<organism evidence="2 3">
    <name type="scientific">Kingella negevensis</name>
    <dbReference type="NCBI Taxonomy" id="1522312"/>
    <lineage>
        <taxon>Bacteria</taxon>
        <taxon>Pseudomonadati</taxon>
        <taxon>Pseudomonadota</taxon>
        <taxon>Betaproteobacteria</taxon>
        <taxon>Neisseriales</taxon>
        <taxon>Neisseriaceae</taxon>
        <taxon>Kingella</taxon>
    </lineage>
</organism>
<sequence>MPHAQWYCLQENLSHEERLWLKAHKVVQFADNVDYANISGVMAQLDFAVSTDTPIIHIAGAIVIPSLVILSGRTYDWRWGIVGGDE</sequence>
<dbReference type="STRING" id="1522312.GCA_900177895_01952"/>